<evidence type="ECO:0000256" key="5">
    <source>
        <dbReference type="SAM" id="MobiDB-lite"/>
    </source>
</evidence>
<dbReference type="InterPro" id="IPR012337">
    <property type="entry name" value="RNaseH-like_sf"/>
</dbReference>
<keyword evidence="3" id="KW-0269">Exonuclease</keyword>
<dbReference type="InterPro" id="IPR047201">
    <property type="entry name" value="ERI-1_3'hExo-like"/>
</dbReference>
<evidence type="ECO:0000256" key="3">
    <source>
        <dbReference type="ARBA" id="ARBA00022839"/>
    </source>
</evidence>
<dbReference type="SUPFAM" id="SSF53098">
    <property type="entry name" value="Ribonuclease H-like"/>
    <property type="match status" value="1"/>
</dbReference>
<sequence>MSLEELSALISEASKRKPKERKEGTRRPLRRYEDPNEPLRCEGYQAPAKKDQNEISDLLAKSVFLTKANLQKELEELQLNTGGTSQQMRDRLKRRLRKDLLSTREYEDEFSRNKLRQHFDFLVIIDFECTCEDEVVDYPFEIIEFPAVLVDTHQKKIVGVFVLHFILPLQVSRFRTFVRPKVNPVLSAFCVELTGVTQADVDKAPRFSEAVLKFHRWLFSHVYVYPSGQHDFGGLMKSYAIVTDGPWDLGKFFQLECIRSERYNAKIPHHFRAYINIRRVFTLKYKKTHALSKVNLAGMLAVLGMEFEGREHCGLDDAMNLARAIRMMEDGAEFRINEKLVAAEYADKYTSFVPTISTTGMSTAERDRRKWRLNLPYRIVNICKDRFMTGAYADCDSCDEDANYEKAANRK</sequence>
<proteinExistence type="predicted"/>
<dbReference type="Gene3D" id="3.30.420.10">
    <property type="entry name" value="Ribonuclease H-like superfamily/Ribonuclease H"/>
    <property type="match status" value="1"/>
</dbReference>
<evidence type="ECO:0000256" key="4">
    <source>
        <dbReference type="SAM" id="Coils"/>
    </source>
</evidence>
<gene>
    <name evidence="7" type="ORF">L596_027042</name>
</gene>
<feature type="domain" description="Exonuclease" evidence="6">
    <location>
        <begin position="121"/>
        <end position="334"/>
    </location>
</feature>
<accession>A0A4U5M373</accession>
<dbReference type="SMART" id="SM00479">
    <property type="entry name" value="EXOIII"/>
    <property type="match status" value="1"/>
</dbReference>
<dbReference type="EMBL" id="AZBU02000010">
    <property type="protein sequence ID" value="TKR63180.1"/>
    <property type="molecule type" value="Genomic_DNA"/>
</dbReference>
<keyword evidence="4" id="KW-0175">Coiled coil</keyword>
<dbReference type="Proteomes" id="UP000298663">
    <property type="component" value="Unassembled WGS sequence"/>
</dbReference>
<evidence type="ECO:0000313" key="8">
    <source>
        <dbReference type="Proteomes" id="UP000298663"/>
    </source>
</evidence>
<name>A0A4U5M373_STECR</name>
<dbReference type="GO" id="GO:0005737">
    <property type="term" value="C:cytoplasm"/>
    <property type="evidence" value="ECO:0007669"/>
    <property type="project" value="TreeGrafter"/>
</dbReference>
<dbReference type="PANTHER" id="PTHR23044:SF61">
    <property type="entry name" value="3'-5' EXORIBONUCLEASE 1-RELATED"/>
    <property type="match status" value="1"/>
</dbReference>
<dbReference type="Pfam" id="PF00929">
    <property type="entry name" value="RNase_T"/>
    <property type="match status" value="1"/>
</dbReference>
<evidence type="ECO:0000256" key="2">
    <source>
        <dbReference type="ARBA" id="ARBA00022801"/>
    </source>
</evidence>
<evidence type="ECO:0000259" key="6">
    <source>
        <dbReference type="SMART" id="SM00479"/>
    </source>
</evidence>
<dbReference type="InterPro" id="IPR051274">
    <property type="entry name" value="3-5_Exoribonuclease"/>
</dbReference>
<keyword evidence="1" id="KW-0540">Nuclease</keyword>
<comment type="caution">
    <text evidence="7">The sequence shown here is derived from an EMBL/GenBank/DDBJ whole genome shotgun (WGS) entry which is preliminary data.</text>
</comment>
<organism evidence="7 8">
    <name type="scientific">Steinernema carpocapsae</name>
    <name type="common">Entomopathogenic nematode</name>
    <dbReference type="NCBI Taxonomy" id="34508"/>
    <lineage>
        <taxon>Eukaryota</taxon>
        <taxon>Metazoa</taxon>
        <taxon>Ecdysozoa</taxon>
        <taxon>Nematoda</taxon>
        <taxon>Chromadorea</taxon>
        <taxon>Rhabditida</taxon>
        <taxon>Tylenchina</taxon>
        <taxon>Panagrolaimomorpha</taxon>
        <taxon>Strongyloidoidea</taxon>
        <taxon>Steinernematidae</taxon>
        <taxon>Steinernema</taxon>
    </lineage>
</organism>
<dbReference type="OrthoDB" id="5775694at2759"/>
<reference evidence="7 8" key="2">
    <citation type="journal article" date="2019" name="G3 (Bethesda)">
        <title>Hybrid Assembly of the Genome of the Entomopathogenic Nematode Steinernema carpocapsae Identifies the X-Chromosome.</title>
        <authorList>
            <person name="Serra L."/>
            <person name="Macchietto M."/>
            <person name="Macias-Munoz A."/>
            <person name="McGill C.J."/>
            <person name="Rodriguez I.M."/>
            <person name="Rodriguez B."/>
            <person name="Murad R."/>
            <person name="Mortazavi A."/>
        </authorList>
    </citation>
    <scope>NUCLEOTIDE SEQUENCE [LARGE SCALE GENOMIC DNA]</scope>
    <source>
        <strain evidence="7 8">ALL</strain>
    </source>
</reference>
<keyword evidence="8" id="KW-1185">Reference proteome</keyword>
<feature type="region of interest" description="Disordered" evidence="5">
    <location>
        <begin position="1"/>
        <end position="46"/>
    </location>
</feature>
<dbReference type="CDD" id="cd06133">
    <property type="entry name" value="ERI-1_3'hExo_like"/>
    <property type="match status" value="1"/>
</dbReference>
<feature type="coiled-coil region" evidence="4">
    <location>
        <begin position="60"/>
        <end position="87"/>
    </location>
</feature>
<protein>
    <recommendedName>
        <fullName evidence="6">Exonuclease domain-containing protein</fullName>
    </recommendedName>
</protein>
<dbReference type="InterPro" id="IPR036397">
    <property type="entry name" value="RNaseH_sf"/>
</dbReference>
<feature type="compositionally biased region" description="Basic and acidic residues" evidence="5">
    <location>
        <begin position="20"/>
        <end position="40"/>
    </location>
</feature>
<dbReference type="PANTHER" id="PTHR23044">
    <property type="entry name" value="3'-5' EXONUCLEASE ERI1-RELATED"/>
    <property type="match status" value="1"/>
</dbReference>
<evidence type="ECO:0000313" key="7">
    <source>
        <dbReference type="EMBL" id="TKR63180.1"/>
    </source>
</evidence>
<reference evidence="7 8" key="1">
    <citation type="journal article" date="2015" name="Genome Biol.">
        <title>Comparative genomics of Steinernema reveals deeply conserved gene regulatory networks.</title>
        <authorList>
            <person name="Dillman A.R."/>
            <person name="Macchietto M."/>
            <person name="Porter C.F."/>
            <person name="Rogers A."/>
            <person name="Williams B."/>
            <person name="Antoshechkin I."/>
            <person name="Lee M.M."/>
            <person name="Goodwin Z."/>
            <person name="Lu X."/>
            <person name="Lewis E.E."/>
            <person name="Goodrich-Blair H."/>
            <person name="Stock S.P."/>
            <person name="Adams B.J."/>
            <person name="Sternberg P.W."/>
            <person name="Mortazavi A."/>
        </authorList>
    </citation>
    <scope>NUCLEOTIDE SEQUENCE [LARGE SCALE GENOMIC DNA]</scope>
    <source>
        <strain evidence="7 8">ALL</strain>
    </source>
</reference>
<keyword evidence="2" id="KW-0378">Hydrolase</keyword>
<dbReference type="AlphaFoldDB" id="A0A4U5M373"/>
<dbReference type="STRING" id="34508.A0A4U5M373"/>
<dbReference type="GO" id="GO:0000175">
    <property type="term" value="F:3'-5'-RNA exonuclease activity"/>
    <property type="evidence" value="ECO:0007669"/>
    <property type="project" value="InterPro"/>
</dbReference>
<dbReference type="InterPro" id="IPR013520">
    <property type="entry name" value="Ribonucl_H"/>
</dbReference>
<evidence type="ECO:0000256" key="1">
    <source>
        <dbReference type="ARBA" id="ARBA00022722"/>
    </source>
</evidence>
<dbReference type="GO" id="GO:0003676">
    <property type="term" value="F:nucleic acid binding"/>
    <property type="evidence" value="ECO:0007669"/>
    <property type="project" value="InterPro"/>
</dbReference>